<protein>
    <submittedName>
        <fullName evidence="1">Uncharacterized protein</fullName>
    </submittedName>
</protein>
<name>A0ACC2IB15_9PLEO</name>
<gene>
    <name evidence="1" type="ORF">OPT61_g5289</name>
</gene>
<comment type="caution">
    <text evidence="1">The sequence shown here is derived from an EMBL/GenBank/DDBJ whole genome shotgun (WGS) entry which is preliminary data.</text>
</comment>
<sequence length="138" mass="15123">MRSKTDSMDEELAILASSNLAHQFFTRSMRRRDPPVLGVLHDDENPHLLFPGRASVHCARIPETASQDQAMAVQLPVHDASGVCIIGMQKIAMLPLITFEVVVNIYLTLLFILPLRHTTPTQSSTAWPSAPSSAPSPP</sequence>
<dbReference type="EMBL" id="JAPHNI010000335">
    <property type="protein sequence ID" value="KAJ8112302.1"/>
    <property type="molecule type" value="Genomic_DNA"/>
</dbReference>
<evidence type="ECO:0000313" key="2">
    <source>
        <dbReference type="Proteomes" id="UP001153331"/>
    </source>
</evidence>
<evidence type="ECO:0000313" key="1">
    <source>
        <dbReference type="EMBL" id="KAJ8112302.1"/>
    </source>
</evidence>
<organism evidence="1 2">
    <name type="scientific">Boeremia exigua</name>
    <dbReference type="NCBI Taxonomy" id="749465"/>
    <lineage>
        <taxon>Eukaryota</taxon>
        <taxon>Fungi</taxon>
        <taxon>Dikarya</taxon>
        <taxon>Ascomycota</taxon>
        <taxon>Pezizomycotina</taxon>
        <taxon>Dothideomycetes</taxon>
        <taxon>Pleosporomycetidae</taxon>
        <taxon>Pleosporales</taxon>
        <taxon>Pleosporineae</taxon>
        <taxon>Didymellaceae</taxon>
        <taxon>Boeremia</taxon>
    </lineage>
</organism>
<proteinExistence type="predicted"/>
<accession>A0ACC2IB15</accession>
<keyword evidence="2" id="KW-1185">Reference proteome</keyword>
<dbReference type="Proteomes" id="UP001153331">
    <property type="component" value="Unassembled WGS sequence"/>
</dbReference>
<reference evidence="1" key="1">
    <citation type="submission" date="2022-11" db="EMBL/GenBank/DDBJ databases">
        <title>Genome Sequence of Boeremia exigua.</title>
        <authorList>
            <person name="Buettner E."/>
        </authorList>
    </citation>
    <scope>NUCLEOTIDE SEQUENCE</scope>
    <source>
        <strain evidence="1">CU02</strain>
    </source>
</reference>